<protein>
    <submittedName>
        <fullName evidence="2">Uncharacterized protein</fullName>
    </submittedName>
</protein>
<evidence type="ECO:0000313" key="3">
    <source>
        <dbReference type="Proteomes" id="UP000828390"/>
    </source>
</evidence>
<dbReference type="SUPFAM" id="SSF117281">
    <property type="entry name" value="Kelch motif"/>
    <property type="match status" value="1"/>
</dbReference>
<accession>A0A9D4J1J4</accession>
<keyword evidence="3" id="KW-1185">Reference proteome</keyword>
<keyword evidence="1" id="KW-0880">Kelch repeat</keyword>
<dbReference type="Gene3D" id="2.120.10.80">
    <property type="entry name" value="Kelch-type beta propeller"/>
    <property type="match status" value="1"/>
</dbReference>
<gene>
    <name evidence="2" type="ORF">DPMN_145633</name>
</gene>
<organism evidence="2 3">
    <name type="scientific">Dreissena polymorpha</name>
    <name type="common">Zebra mussel</name>
    <name type="synonym">Mytilus polymorpha</name>
    <dbReference type="NCBI Taxonomy" id="45954"/>
    <lineage>
        <taxon>Eukaryota</taxon>
        <taxon>Metazoa</taxon>
        <taxon>Spiralia</taxon>
        <taxon>Lophotrochozoa</taxon>
        <taxon>Mollusca</taxon>
        <taxon>Bivalvia</taxon>
        <taxon>Autobranchia</taxon>
        <taxon>Heteroconchia</taxon>
        <taxon>Euheterodonta</taxon>
        <taxon>Imparidentia</taxon>
        <taxon>Neoheterodontei</taxon>
        <taxon>Myida</taxon>
        <taxon>Dreissenoidea</taxon>
        <taxon>Dreissenidae</taxon>
        <taxon>Dreissena</taxon>
    </lineage>
</organism>
<reference evidence="2" key="1">
    <citation type="journal article" date="2019" name="bioRxiv">
        <title>The Genome of the Zebra Mussel, Dreissena polymorpha: A Resource for Invasive Species Research.</title>
        <authorList>
            <person name="McCartney M.A."/>
            <person name="Auch B."/>
            <person name="Kono T."/>
            <person name="Mallez S."/>
            <person name="Zhang Y."/>
            <person name="Obille A."/>
            <person name="Becker A."/>
            <person name="Abrahante J.E."/>
            <person name="Garbe J."/>
            <person name="Badalamenti J.P."/>
            <person name="Herman A."/>
            <person name="Mangelson H."/>
            <person name="Liachko I."/>
            <person name="Sullivan S."/>
            <person name="Sone E.D."/>
            <person name="Koren S."/>
            <person name="Silverstein K.A.T."/>
            <person name="Beckman K.B."/>
            <person name="Gohl D.M."/>
        </authorList>
    </citation>
    <scope>NUCLEOTIDE SEQUENCE</scope>
    <source>
        <strain evidence="2">Duluth1</strain>
        <tissue evidence="2">Whole animal</tissue>
    </source>
</reference>
<name>A0A9D4J1J4_DREPO</name>
<dbReference type="EMBL" id="JAIWYP010000007">
    <property type="protein sequence ID" value="KAH3792142.1"/>
    <property type="molecule type" value="Genomic_DNA"/>
</dbReference>
<comment type="caution">
    <text evidence="2">The sequence shown here is derived from an EMBL/GenBank/DDBJ whole genome shotgun (WGS) entry which is preliminary data.</text>
</comment>
<sequence length="58" mass="6306">MCSGRGRFSIGCYEDKIYAFGGSSGNFDMRTVECYDPNTRKWSVIAKSDRGSSSPGIG</sequence>
<evidence type="ECO:0000313" key="2">
    <source>
        <dbReference type="EMBL" id="KAH3792142.1"/>
    </source>
</evidence>
<dbReference type="AlphaFoldDB" id="A0A9D4J1J4"/>
<dbReference type="Pfam" id="PF01344">
    <property type="entry name" value="Kelch_1"/>
    <property type="match status" value="1"/>
</dbReference>
<evidence type="ECO:0000256" key="1">
    <source>
        <dbReference type="ARBA" id="ARBA00022441"/>
    </source>
</evidence>
<reference evidence="2" key="2">
    <citation type="submission" date="2020-11" db="EMBL/GenBank/DDBJ databases">
        <authorList>
            <person name="McCartney M.A."/>
            <person name="Auch B."/>
            <person name="Kono T."/>
            <person name="Mallez S."/>
            <person name="Becker A."/>
            <person name="Gohl D.M."/>
            <person name="Silverstein K.A.T."/>
            <person name="Koren S."/>
            <person name="Bechman K.B."/>
            <person name="Herman A."/>
            <person name="Abrahante J.E."/>
            <person name="Garbe J."/>
        </authorList>
    </citation>
    <scope>NUCLEOTIDE SEQUENCE</scope>
    <source>
        <strain evidence="2">Duluth1</strain>
        <tissue evidence="2">Whole animal</tissue>
    </source>
</reference>
<proteinExistence type="predicted"/>
<dbReference type="InterPro" id="IPR015915">
    <property type="entry name" value="Kelch-typ_b-propeller"/>
</dbReference>
<dbReference type="Proteomes" id="UP000828390">
    <property type="component" value="Unassembled WGS sequence"/>
</dbReference>
<dbReference type="InterPro" id="IPR006652">
    <property type="entry name" value="Kelch_1"/>
</dbReference>